<dbReference type="GO" id="GO:0005262">
    <property type="term" value="F:calcium channel activity"/>
    <property type="evidence" value="ECO:0007669"/>
    <property type="project" value="TreeGrafter"/>
</dbReference>
<reference evidence="7" key="1">
    <citation type="journal article" date="2015" name="Proc. Natl. Acad. Sci. U.S.A.">
        <title>Networks of energetic and metabolic interactions define dynamics in microbial communities.</title>
        <authorList>
            <person name="Embree M."/>
            <person name="Liu J.K."/>
            <person name="Al-Bassam M.M."/>
            <person name="Zengler K."/>
        </authorList>
    </citation>
    <scope>NUCLEOTIDE SEQUENCE</scope>
</reference>
<dbReference type="GO" id="GO:0006874">
    <property type="term" value="P:intracellular calcium ion homeostasis"/>
    <property type="evidence" value="ECO:0007669"/>
    <property type="project" value="TreeGrafter"/>
</dbReference>
<protein>
    <submittedName>
        <fullName evidence="7">Sodium/calcium exchanger membrane region</fullName>
    </submittedName>
</protein>
<keyword evidence="4 5" id="KW-0472">Membrane</keyword>
<feature type="transmembrane region" description="Helical" evidence="5">
    <location>
        <begin position="184"/>
        <end position="205"/>
    </location>
</feature>
<comment type="caution">
    <text evidence="7">The sequence shown here is derived from an EMBL/GenBank/DDBJ whole genome shotgun (WGS) entry which is preliminary data.</text>
</comment>
<name>A0A0W8E837_9ZZZZ</name>
<evidence type="ECO:0000256" key="4">
    <source>
        <dbReference type="ARBA" id="ARBA00023136"/>
    </source>
</evidence>
<dbReference type="InterPro" id="IPR004837">
    <property type="entry name" value="NaCa_Exmemb"/>
</dbReference>
<dbReference type="Gene3D" id="1.20.1420.30">
    <property type="entry name" value="NCX, central ion-binding region"/>
    <property type="match status" value="1"/>
</dbReference>
<feature type="domain" description="Sodium/calcium exchanger membrane region" evidence="6">
    <location>
        <begin position="3"/>
        <end position="162"/>
    </location>
</feature>
<keyword evidence="2 5" id="KW-0812">Transmembrane</keyword>
<comment type="subcellular location">
    <subcellularLocation>
        <location evidence="1">Membrane</location>
        <topology evidence="1">Multi-pass membrane protein</topology>
    </subcellularLocation>
</comment>
<feature type="transmembrane region" description="Helical" evidence="5">
    <location>
        <begin position="6"/>
        <end position="25"/>
    </location>
</feature>
<evidence type="ECO:0000259" key="6">
    <source>
        <dbReference type="Pfam" id="PF01699"/>
    </source>
</evidence>
<sequence>MESIAILVISLGIILIGAEVFVNGVEWLGKKLNLSEGAVGSVLAAVGTALPETLIPIIAIVFGSGSTGHDIGIGAILGAPLMLSTLAMFVTGIAVVIFRRRRTFGAKVVADYSSMSRDLGFFILVYAAAVLAGLIPPEYRIWQIGLGIILVAAYCWYVFVMLAQERDIVSDHELPKFYLARKNSSPALGLVVLQVLIALGFIILGADMFVGSVTEVAEMYAVPAFVLALIITPVATELPEKFNSVIWISRNKDTLALGNITGAMVFQSSLIPALGIFLTPWQLSGSALIVALLAIASSSFIYLELRKKKHISAPILIMGGFFYALFIYLVYLGIIN</sequence>
<dbReference type="InterPro" id="IPR044880">
    <property type="entry name" value="NCX_ion-bd_dom_sf"/>
</dbReference>
<feature type="transmembrane region" description="Helical" evidence="5">
    <location>
        <begin position="315"/>
        <end position="335"/>
    </location>
</feature>
<feature type="domain" description="Sodium/calcium exchanger membrane region" evidence="6">
    <location>
        <begin position="192"/>
        <end position="331"/>
    </location>
</feature>
<feature type="transmembrane region" description="Helical" evidence="5">
    <location>
        <begin position="256"/>
        <end position="277"/>
    </location>
</feature>
<dbReference type="AlphaFoldDB" id="A0A0W8E837"/>
<dbReference type="InterPro" id="IPR004481">
    <property type="entry name" value="K/Na/Ca-exchanger"/>
</dbReference>
<dbReference type="EMBL" id="LNQE01001842">
    <property type="protein sequence ID" value="KUG04732.1"/>
    <property type="molecule type" value="Genomic_DNA"/>
</dbReference>
<feature type="transmembrane region" description="Helical" evidence="5">
    <location>
        <begin position="283"/>
        <end position="303"/>
    </location>
</feature>
<evidence type="ECO:0000256" key="2">
    <source>
        <dbReference type="ARBA" id="ARBA00022692"/>
    </source>
</evidence>
<keyword evidence="3 5" id="KW-1133">Transmembrane helix</keyword>
<feature type="transmembrane region" description="Helical" evidence="5">
    <location>
        <begin position="71"/>
        <end position="98"/>
    </location>
</feature>
<dbReference type="GO" id="GO:0008273">
    <property type="term" value="F:calcium, potassium:sodium antiporter activity"/>
    <property type="evidence" value="ECO:0007669"/>
    <property type="project" value="TreeGrafter"/>
</dbReference>
<evidence type="ECO:0000256" key="5">
    <source>
        <dbReference type="SAM" id="Phobius"/>
    </source>
</evidence>
<feature type="transmembrane region" description="Helical" evidence="5">
    <location>
        <begin position="141"/>
        <end position="163"/>
    </location>
</feature>
<proteinExistence type="predicted"/>
<dbReference type="PANTHER" id="PTHR10846">
    <property type="entry name" value="SODIUM/POTASSIUM/CALCIUM EXCHANGER"/>
    <property type="match status" value="1"/>
</dbReference>
<evidence type="ECO:0000313" key="7">
    <source>
        <dbReference type="EMBL" id="KUG04732.1"/>
    </source>
</evidence>
<accession>A0A0W8E837</accession>
<feature type="transmembrane region" description="Helical" evidence="5">
    <location>
        <begin position="119"/>
        <end position="135"/>
    </location>
</feature>
<dbReference type="Pfam" id="PF01699">
    <property type="entry name" value="Na_Ca_ex"/>
    <property type="match status" value="2"/>
</dbReference>
<dbReference type="PANTHER" id="PTHR10846:SF8">
    <property type="entry name" value="INNER MEMBRANE PROTEIN YRBG"/>
    <property type="match status" value="1"/>
</dbReference>
<organism evidence="7">
    <name type="scientific">hydrocarbon metagenome</name>
    <dbReference type="NCBI Taxonomy" id="938273"/>
    <lineage>
        <taxon>unclassified sequences</taxon>
        <taxon>metagenomes</taxon>
        <taxon>ecological metagenomes</taxon>
    </lineage>
</organism>
<evidence type="ECO:0000256" key="3">
    <source>
        <dbReference type="ARBA" id="ARBA00022989"/>
    </source>
</evidence>
<dbReference type="GO" id="GO:0005886">
    <property type="term" value="C:plasma membrane"/>
    <property type="evidence" value="ECO:0007669"/>
    <property type="project" value="TreeGrafter"/>
</dbReference>
<gene>
    <name evidence="7" type="ORF">ASZ90_017871</name>
</gene>
<evidence type="ECO:0000256" key="1">
    <source>
        <dbReference type="ARBA" id="ARBA00004141"/>
    </source>
</evidence>
<feature type="transmembrane region" description="Helical" evidence="5">
    <location>
        <begin position="37"/>
        <end position="65"/>
    </location>
</feature>
<feature type="transmembrane region" description="Helical" evidence="5">
    <location>
        <begin position="217"/>
        <end position="235"/>
    </location>
</feature>